<accession>A0A1I2C6Z3</accession>
<feature type="domain" description="Endonuclease/exonuclease/phosphatase" evidence="3">
    <location>
        <begin position="130"/>
        <end position="339"/>
    </location>
</feature>
<dbReference type="Pfam" id="PF03372">
    <property type="entry name" value="Exo_endo_phos"/>
    <property type="match status" value="1"/>
</dbReference>
<keyword evidence="2" id="KW-0812">Transmembrane</keyword>
<keyword evidence="4" id="KW-0269">Exonuclease</keyword>
<feature type="transmembrane region" description="Helical" evidence="2">
    <location>
        <begin position="92"/>
        <end position="114"/>
    </location>
</feature>
<feature type="compositionally biased region" description="Basic and acidic residues" evidence="1">
    <location>
        <begin position="1"/>
        <end position="10"/>
    </location>
</feature>
<keyword evidence="2" id="KW-1133">Transmembrane helix</keyword>
<evidence type="ECO:0000313" key="4">
    <source>
        <dbReference type="EMBL" id="SFE64141.1"/>
    </source>
</evidence>
<evidence type="ECO:0000313" key="5">
    <source>
        <dbReference type="Proteomes" id="UP000198716"/>
    </source>
</evidence>
<organism evidence="4 5">
    <name type="scientific">Actinopolyspora alba</name>
    <dbReference type="NCBI Taxonomy" id="673379"/>
    <lineage>
        <taxon>Bacteria</taxon>
        <taxon>Bacillati</taxon>
        <taxon>Actinomycetota</taxon>
        <taxon>Actinomycetes</taxon>
        <taxon>Actinopolysporales</taxon>
        <taxon>Actinopolysporaceae</taxon>
        <taxon>Actinopolyspora</taxon>
        <taxon>Actinopolyspora alba group</taxon>
    </lineage>
</organism>
<dbReference type="EMBL" id="FOMZ01000019">
    <property type="protein sequence ID" value="SFE64141.1"/>
    <property type="molecule type" value="Genomic_DNA"/>
</dbReference>
<dbReference type="GO" id="GO:0004519">
    <property type="term" value="F:endonuclease activity"/>
    <property type="evidence" value="ECO:0007669"/>
    <property type="project" value="UniProtKB-KW"/>
</dbReference>
<dbReference type="AlphaFoldDB" id="A0A1I2C6Z3"/>
<dbReference type="InterPro" id="IPR036691">
    <property type="entry name" value="Endo/exonu/phosph_ase_sf"/>
</dbReference>
<gene>
    <name evidence="4" type="ORF">SAMN04487819_11965</name>
</gene>
<name>A0A1I2C6Z3_9ACTN</name>
<evidence type="ECO:0000256" key="1">
    <source>
        <dbReference type="SAM" id="MobiDB-lite"/>
    </source>
</evidence>
<evidence type="ECO:0000256" key="2">
    <source>
        <dbReference type="SAM" id="Phobius"/>
    </source>
</evidence>
<reference evidence="5" key="1">
    <citation type="submission" date="2016-10" db="EMBL/GenBank/DDBJ databases">
        <authorList>
            <person name="Varghese N."/>
            <person name="Submissions S."/>
        </authorList>
    </citation>
    <scope>NUCLEOTIDE SEQUENCE [LARGE SCALE GENOMIC DNA]</scope>
    <source>
        <strain evidence="5">DSM 45004</strain>
    </source>
</reference>
<protein>
    <submittedName>
        <fullName evidence="4">Uncharacterized conserved protein YafD, endonuclease/exonuclease/phosphatase (EEP) superfamily</fullName>
    </submittedName>
</protein>
<proteinExistence type="predicted"/>
<dbReference type="RefSeq" id="WP_175496985.1">
    <property type="nucleotide sequence ID" value="NZ_FOMZ01000019.1"/>
</dbReference>
<sequence>MGRESVDMRQGDLVADEAMSEQPESSGGRRAPGGRVVTLLLSLLAAFVCGVALGRFGGLERGQISSALIALTPYVTAGGGVLLLLTLALRRWLTALVVAVVTAVLAVSVAPRVFPDEQAGAVRGNSLNVLSANVYFGEADAEQLVRLVRQNDVDVLSMPELDSGMVNELRRAGLFETLPHRVLTPESDGDGSGIVSRYPLRELSLASNTTMRQPSALIDLPGQRDVQYVAAHPVVPVGGDTTATWKREITTLPAPTTGGDQSVRILAGDFNATLDHTPLRKLLGRGYSDAAEVTGDGLTPTWPELGRPWAPPVTLDHVLVSGDTAVHDYRTFEVDGTDHRAVFAHLTIPS</sequence>
<keyword evidence="4" id="KW-0378">Hydrolase</keyword>
<dbReference type="Proteomes" id="UP000198716">
    <property type="component" value="Unassembled WGS sequence"/>
</dbReference>
<keyword evidence="2" id="KW-0472">Membrane</keyword>
<feature type="region of interest" description="Disordered" evidence="1">
    <location>
        <begin position="1"/>
        <end position="31"/>
    </location>
</feature>
<dbReference type="Gene3D" id="3.60.10.10">
    <property type="entry name" value="Endonuclease/exonuclease/phosphatase"/>
    <property type="match status" value="1"/>
</dbReference>
<feature type="transmembrane region" description="Helical" evidence="2">
    <location>
        <begin position="36"/>
        <end position="58"/>
    </location>
</feature>
<keyword evidence="4" id="KW-0255">Endonuclease</keyword>
<dbReference type="InterPro" id="IPR005135">
    <property type="entry name" value="Endo/exonuclease/phosphatase"/>
</dbReference>
<evidence type="ECO:0000259" key="3">
    <source>
        <dbReference type="Pfam" id="PF03372"/>
    </source>
</evidence>
<dbReference type="GO" id="GO:0004527">
    <property type="term" value="F:exonuclease activity"/>
    <property type="evidence" value="ECO:0007669"/>
    <property type="project" value="UniProtKB-KW"/>
</dbReference>
<keyword evidence="5" id="KW-1185">Reference proteome</keyword>
<keyword evidence="4" id="KW-0540">Nuclease</keyword>
<feature type="transmembrane region" description="Helical" evidence="2">
    <location>
        <begin position="64"/>
        <end position="85"/>
    </location>
</feature>
<dbReference type="SUPFAM" id="SSF56219">
    <property type="entry name" value="DNase I-like"/>
    <property type="match status" value="1"/>
</dbReference>